<dbReference type="STRING" id="765440.A0A0C3FB66"/>
<dbReference type="InterPro" id="IPR021827">
    <property type="entry name" value="Nup186/Nup192/Nup205"/>
</dbReference>
<reference evidence="6" key="2">
    <citation type="submission" date="2015-01" db="EMBL/GenBank/DDBJ databases">
        <title>Evolutionary Origins and Diversification of the Mycorrhizal Mutualists.</title>
        <authorList>
            <consortium name="DOE Joint Genome Institute"/>
            <consortium name="Mycorrhizal Genomics Consortium"/>
            <person name="Kohler A."/>
            <person name="Kuo A."/>
            <person name="Nagy L.G."/>
            <person name="Floudas D."/>
            <person name="Copeland A."/>
            <person name="Barry K.W."/>
            <person name="Cichocki N."/>
            <person name="Veneault-Fourrey C."/>
            <person name="LaButti K."/>
            <person name="Lindquist E.A."/>
            <person name="Lipzen A."/>
            <person name="Lundell T."/>
            <person name="Morin E."/>
            <person name="Murat C."/>
            <person name="Riley R."/>
            <person name="Ohm R."/>
            <person name="Sun H."/>
            <person name="Tunlid A."/>
            <person name="Henrissat B."/>
            <person name="Grigoriev I.V."/>
            <person name="Hibbett D.S."/>
            <person name="Martin F."/>
        </authorList>
    </citation>
    <scope>NUCLEOTIDE SEQUENCE [LARGE SCALE GENOMIC DNA]</scope>
    <source>
        <strain evidence="6">F 1598</strain>
    </source>
</reference>
<evidence type="ECO:0000313" key="5">
    <source>
        <dbReference type="EMBL" id="KIM81920.1"/>
    </source>
</evidence>
<keyword evidence="4" id="KW-0539">Nucleus</keyword>
<dbReference type="GO" id="GO:0017056">
    <property type="term" value="F:structural constituent of nuclear pore"/>
    <property type="evidence" value="ECO:0007669"/>
    <property type="project" value="TreeGrafter"/>
</dbReference>
<evidence type="ECO:0000256" key="4">
    <source>
        <dbReference type="ARBA" id="ARBA00023242"/>
    </source>
</evidence>
<comment type="similarity">
    <text evidence="2">Belongs to the NUP186/NUP192/NUP205 family.</text>
</comment>
<evidence type="ECO:0000313" key="6">
    <source>
        <dbReference type="Proteomes" id="UP000054166"/>
    </source>
</evidence>
<proteinExistence type="inferred from homology"/>
<keyword evidence="6" id="KW-1185">Reference proteome</keyword>
<reference evidence="5 6" key="1">
    <citation type="submission" date="2014-04" db="EMBL/GenBank/DDBJ databases">
        <authorList>
            <consortium name="DOE Joint Genome Institute"/>
            <person name="Kuo A."/>
            <person name="Tarkka M."/>
            <person name="Buscot F."/>
            <person name="Kohler A."/>
            <person name="Nagy L.G."/>
            <person name="Floudas D."/>
            <person name="Copeland A."/>
            <person name="Barry K.W."/>
            <person name="Cichocki N."/>
            <person name="Veneault-Fourrey C."/>
            <person name="LaButti K."/>
            <person name="Lindquist E.A."/>
            <person name="Lipzen A."/>
            <person name="Lundell T."/>
            <person name="Morin E."/>
            <person name="Murat C."/>
            <person name="Sun H."/>
            <person name="Tunlid A."/>
            <person name="Henrissat B."/>
            <person name="Grigoriev I.V."/>
            <person name="Hibbett D.S."/>
            <person name="Martin F."/>
            <person name="Nordberg H.P."/>
            <person name="Cantor M.N."/>
            <person name="Hua S.X."/>
        </authorList>
    </citation>
    <scope>NUCLEOTIDE SEQUENCE [LARGE SCALE GENOMIC DNA]</scope>
    <source>
        <strain evidence="5 6">F 1598</strain>
    </source>
</reference>
<evidence type="ECO:0000256" key="2">
    <source>
        <dbReference type="ARBA" id="ARBA00005892"/>
    </source>
</evidence>
<name>A0A0C3FB66_PILCF</name>
<dbReference type="HOGENOM" id="CLU_001071_0_0_1"/>
<keyword evidence="3" id="KW-0813">Transport</keyword>
<dbReference type="PANTHER" id="PTHR31344:SF0">
    <property type="entry name" value="NUCLEAR PORE COMPLEX PROTEIN NUP205"/>
    <property type="match status" value="1"/>
</dbReference>
<sequence length="2111" mass="234907">MESISRLRATLLASLSTRGAQHGEQELFDELMVHQQCLLKLFDVGPRNLQEQREIESGKTVVNGRSIAVNADFARQVLFLSQQLDCSERYVAGVLHAIMSQNPNINPVNCIEAVVVEFHQRRRHLVDCLRYIFEAAELAEAGEVPRVFMRLDTFTRQHLIPAVHSPTGGDVSLASTILREMENLGNTIATVQGMKQNAVTNTTAPSSQGGNPTLGYDILNARLDSLKYERRYIANVLFLIARLGYLSANEIKKMVEWLALNPNHAMTYNVLTATLVAFDPVDPESSGGKARKSLAMDNNAMSFMTAKLDPSTEWKDQALKATVSLKWALFLTETRHHDHSLENRDGFKTEELETRIWNAVQGDAFVFLTQVVIHLQRKRGSSPASSYARDLCLSPEKEQLRELPADDFKPAILQGFENLVRSLIMHASSELRKIKQRQEDLVMSSARTDRSRFRVASMSSPAEQTLPRNDIAMLYSFIGILYSALPAERALQFWGSGPQADSHRMTYLEYVETTAGKLPTFLQWAVWSTQIREQDMSTALYDMLAGLSKGQHCSELAYNFMARGGGEVIPGSVLPSNSGTAHYTAGPTISWNTIFSQLEVWATPSANANARPNQIQAPPATLGLSSSQHWQHQHPHPNQQLPQQIALGRKEVLLAQAFLRLLSNVVIYSVQVRIAISGNAHFRAIPTLVSLIPLGIPMELKGAIFETLAAFCEPGAGVPGIEICKAVWTLMERLEVINVRGSSSLLPSVKGVEVELEEVEASHKLYPATIPFLKLLSTLIHTPKRIQSKSRVTDVEPINTTPESLGQPYRLPGLGPFISFVIDNVFSKIPNREYLRPSDRWQTNDLCLCFIERCLASYDLESLLSSEDDVQLRGELIGPLLVHPGYDVMKRLLTNSPLQASVLSYLVEGVEGFDREFADEEPYFRSTIIRVLRIVLRVLEIQDIFIDVLIPLLSEFDSTPIIGAVHARSDFTKFDQALSFGPQYVPAVAAYVAFPGHPELVLLTVKILALLSTSTAFTNLATLIERSGDSERILNGFRIIMESESLDNVVESETFAEKTTGAGAPDREGGLEPLEQAIRLATLDLFIENTKQRRPYPNVAHFLLFGRPPTEQPIQDPHALGAHRTSIHVILELLNAGVPRIRGKGAERERQIALQTDPLFVTLPGLAERCYHVIYQLCVHHRTSDFTMRYLRTREDFFARQLAAIPSEVPATLEEPFIEVLYNDGSRVTTTVSALSSFLRLRSWILDLVALDLHVLTNKGHHKGVTNLLEILFGNETAYHDSSSGWEDDLLRPFEEVGQSHLRIIEFVQSLAFDWSDSLTVGHVELQFLSQLNLHSCIRVDATGCEIVDRTALLSLLATAKRALHAQGRIVTPAHAEQLIAETAYILESCAVENHRREVVYSVATSYESWRRLLDTTLIKCFGRLPHDRRENMLFDLLHVLPGIIRSADVQESTAVLLSEAMLSSITKLREDRSQQIIIQSAGGDADAGSLPVERLKSLLRSLLECVLDNNRLELVRGNLYAALINYLHLVASTRANAEVLGHGSTKQSMSLSTSTTQEDFIFSDSQSSIGLATQFGGSNGPSVLESGSLAVMKSVIERLIAIIARDAIDGTEVWKTIAFMCLDSLVHLSRSEKPHVVLSALVRHGILTNFVRGLKESDLRLQTVLKPDPDDLNSLYVYEAKMSLFIRMAQTRPGAEKLLEAQILPTLTRCDYLDARPEADQSFMDQDTFLPSAIQRYHQLFMPVLQLVHGMLASLGTKHSTAAHQALDFLSNHRDTIIILLKNESTQVTLSLIDEIYLLVSLCASVLPLVPKAELVSINSGFGGVHAAILNLAAKCLGSSRWIEDVRPQTDAEMLDANVYPAGHGSDTKFDVSVRQKERLIRKAMVTYLGTASEFTEPEITLVLSPLTSTPRQEERSSRFVATMPTVGDAAEALNDICLDLADALQQIADLSAELASRDHVRVDNIQEMVNVPDSSFLQELNIGQKRSLVCRELEHNKANTQGRAKTMLTTLEMLLLLLWRHLVYYSEGHHINNSDLKTSTSHAMRFLSSPDADTFRSEAGIKLTPALQRLSSLDLNANTIGDDWRSNQGYVEIMCRRLRDTVGLHDTLE</sequence>
<organism evidence="5 6">
    <name type="scientific">Piloderma croceum (strain F 1598)</name>
    <dbReference type="NCBI Taxonomy" id="765440"/>
    <lineage>
        <taxon>Eukaryota</taxon>
        <taxon>Fungi</taxon>
        <taxon>Dikarya</taxon>
        <taxon>Basidiomycota</taxon>
        <taxon>Agaricomycotina</taxon>
        <taxon>Agaricomycetes</taxon>
        <taxon>Agaricomycetidae</taxon>
        <taxon>Atheliales</taxon>
        <taxon>Atheliaceae</taxon>
        <taxon>Piloderma</taxon>
    </lineage>
</organism>
<dbReference type="GO" id="GO:0044611">
    <property type="term" value="C:nuclear pore inner ring"/>
    <property type="evidence" value="ECO:0007669"/>
    <property type="project" value="TreeGrafter"/>
</dbReference>
<comment type="subcellular location">
    <subcellularLocation>
        <location evidence="1">Nucleus</location>
    </subcellularLocation>
</comment>
<dbReference type="FunCoup" id="A0A0C3FB66">
    <property type="interactions" value="515"/>
</dbReference>
<dbReference type="Pfam" id="PF11894">
    <property type="entry name" value="Nup192"/>
    <property type="match status" value="1"/>
</dbReference>
<evidence type="ECO:0000256" key="3">
    <source>
        <dbReference type="ARBA" id="ARBA00022448"/>
    </source>
</evidence>
<dbReference type="OrthoDB" id="2019644at2759"/>
<gene>
    <name evidence="5" type="ORF">PILCRDRAFT_478687</name>
</gene>
<dbReference type="PANTHER" id="PTHR31344">
    <property type="entry name" value="NUCLEAR PORE COMPLEX PROTEIN NUP205"/>
    <property type="match status" value="1"/>
</dbReference>
<dbReference type="EMBL" id="KN832996">
    <property type="protein sequence ID" value="KIM81920.1"/>
    <property type="molecule type" value="Genomic_DNA"/>
</dbReference>
<dbReference type="InParanoid" id="A0A0C3FB66"/>
<dbReference type="GO" id="GO:0006999">
    <property type="term" value="P:nuclear pore organization"/>
    <property type="evidence" value="ECO:0007669"/>
    <property type="project" value="TreeGrafter"/>
</dbReference>
<evidence type="ECO:0000256" key="1">
    <source>
        <dbReference type="ARBA" id="ARBA00004123"/>
    </source>
</evidence>
<dbReference type="Proteomes" id="UP000054166">
    <property type="component" value="Unassembled WGS sequence"/>
</dbReference>
<accession>A0A0C3FB66</accession>
<protein>
    <submittedName>
        <fullName evidence="5">Uncharacterized protein</fullName>
    </submittedName>
</protein>